<name>A0ABQ6A5A8_9PROT</name>
<evidence type="ECO:0000313" key="7">
    <source>
        <dbReference type="Proteomes" id="UP001156641"/>
    </source>
</evidence>
<dbReference type="Proteomes" id="UP001156641">
    <property type="component" value="Unassembled WGS sequence"/>
</dbReference>
<organism evidence="6 7">
    <name type="scientific">Acidocella aquatica</name>
    <dbReference type="NCBI Taxonomy" id="1922313"/>
    <lineage>
        <taxon>Bacteria</taxon>
        <taxon>Pseudomonadati</taxon>
        <taxon>Pseudomonadota</taxon>
        <taxon>Alphaproteobacteria</taxon>
        <taxon>Acetobacterales</taxon>
        <taxon>Acidocellaceae</taxon>
        <taxon>Acidocella</taxon>
    </lineage>
</organism>
<dbReference type="CDD" id="cd00056">
    <property type="entry name" value="ENDO3c"/>
    <property type="match status" value="1"/>
</dbReference>
<evidence type="ECO:0000259" key="5">
    <source>
        <dbReference type="SMART" id="SM00478"/>
    </source>
</evidence>
<keyword evidence="7" id="KW-1185">Reference proteome</keyword>
<sequence length="202" mass="21774">MRKAIAHLTAADPVLGAHIARIGQIKRTPPEFTEPYPALLSAVAHQQLHARAAAAILGRLKALSDGALPSPAAMLALPEEALRGCGFSASKMAALRDIAAKAAGGTIPSRARALRLTDSELIERLTAIRGVGQWTVEMLLIFTLRRPDVLPVDDFGVREGFRRLHGLAAQPKPKELARLGEVWAPYRSTAALYLWRAADLPK</sequence>
<gene>
    <name evidence="6" type="ORF">GCM10010909_04150</name>
</gene>
<evidence type="ECO:0000256" key="2">
    <source>
        <dbReference type="ARBA" id="ARBA00012000"/>
    </source>
</evidence>
<dbReference type="EMBL" id="BSOS01000006">
    <property type="protein sequence ID" value="GLR65737.1"/>
    <property type="molecule type" value="Genomic_DNA"/>
</dbReference>
<comment type="caution">
    <text evidence="6">The sequence shown here is derived from an EMBL/GenBank/DDBJ whole genome shotgun (WGS) entry which is preliminary data.</text>
</comment>
<keyword evidence="4" id="KW-0234">DNA repair</keyword>
<evidence type="ECO:0000313" key="6">
    <source>
        <dbReference type="EMBL" id="GLR65737.1"/>
    </source>
</evidence>
<dbReference type="Pfam" id="PF00730">
    <property type="entry name" value="HhH-GPD"/>
    <property type="match status" value="1"/>
</dbReference>
<feature type="domain" description="HhH-GPD" evidence="5">
    <location>
        <begin position="44"/>
        <end position="199"/>
    </location>
</feature>
<evidence type="ECO:0000256" key="1">
    <source>
        <dbReference type="ARBA" id="ARBA00000086"/>
    </source>
</evidence>
<comment type="catalytic activity">
    <reaction evidence="1">
        <text>Hydrolysis of alkylated DNA, releasing 3-methyladenine, 3-methylguanine, 7-methylguanine and 7-methyladenine.</text>
        <dbReference type="EC" id="3.2.2.21"/>
    </reaction>
</comment>
<evidence type="ECO:0000256" key="4">
    <source>
        <dbReference type="ARBA" id="ARBA00023204"/>
    </source>
</evidence>
<evidence type="ECO:0000256" key="3">
    <source>
        <dbReference type="ARBA" id="ARBA00022763"/>
    </source>
</evidence>
<keyword evidence="3" id="KW-0227">DNA damage</keyword>
<dbReference type="InterPro" id="IPR011257">
    <property type="entry name" value="DNA_glycosylase"/>
</dbReference>
<dbReference type="SMART" id="SM00478">
    <property type="entry name" value="ENDO3c"/>
    <property type="match status" value="1"/>
</dbReference>
<dbReference type="InterPro" id="IPR051912">
    <property type="entry name" value="Alkylbase_DNA_Glycosylase/TA"/>
</dbReference>
<dbReference type="PANTHER" id="PTHR43003">
    <property type="entry name" value="DNA-3-METHYLADENINE GLYCOSYLASE"/>
    <property type="match status" value="1"/>
</dbReference>
<accession>A0ABQ6A5A8</accession>
<dbReference type="Gene3D" id="1.10.340.30">
    <property type="entry name" value="Hypothetical protein, domain 2"/>
    <property type="match status" value="1"/>
</dbReference>
<dbReference type="InterPro" id="IPR003265">
    <property type="entry name" value="HhH-GPD_domain"/>
</dbReference>
<dbReference type="Gene3D" id="1.10.1670.40">
    <property type="match status" value="1"/>
</dbReference>
<dbReference type="EC" id="3.2.2.21" evidence="2"/>
<dbReference type="RefSeq" id="WP_284256255.1">
    <property type="nucleotide sequence ID" value="NZ_BSOS01000006.1"/>
</dbReference>
<proteinExistence type="predicted"/>
<reference evidence="7" key="1">
    <citation type="journal article" date="2019" name="Int. J. Syst. Evol. Microbiol.">
        <title>The Global Catalogue of Microorganisms (GCM) 10K type strain sequencing project: providing services to taxonomists for standard genome sequencing and annotation.</title>
        <authorList>
            <consortium name="The Broad Institute Genomics Platform"/>
            <consortium name="The Broad Institute Genome Sequencing Center for Infectious Disease"/>
            <person name="Wu L."/>
            <person name="Ma J."/>
        </authorList>
    </citation>
    <scope>NUCLEOTIDE SEQUENCE [LARGE SCALE GENOMIC DNA]</scope>
    <source>
        <strain evidence="7">NBRC 112502</strain>
    </source>
</reference>
<dbReference type="SUPFAM" id="SSF48150">
    <property type="entry name" value="DNA-glycosylase"/>
    <property type="match status" value="1"/>
</dbReference>
<dbReference type="PANTHER" id="PTHR43003:SF5">
    <property type="entry name" value="DNA-3-METHYLADENINE GLYCOSYLASE"/>
    <property type="match status" value="1"/>
</dbReference>
<protein>
    <recommendedName>
        <fullName evidence="2">DNA-3-methyladenine glycosylase II</fullName>
        <ecNumber evidence="2">3.2.2.21</ecNumber>
    </recommendedName>
</protein>